<sequence length="264" mass="29566">MSEAGSSCDASDRESIALSEMGGEMDINHFLISTRGYRGFYLEVGGTVRPGFEIGWVNSLRIRLYHRNILVGEMTCQDQPMIPDSNNYVITEWDESDEPEMRIKSMVGLKNFFGDVLPNSSANNKRDAQKQPTAALRVSSSGHWLAMSIDLANMPRMSATVDEFTTFGDKIEITMTITNPSPLTLRFDGSSEFVLKKGKDIIGELWASFQILPGEKECVFKGTFKPEVSGMVTLEGSNFEDMDRTWQQYVIKLFKVEIDLGPSI</sequence>
<dbReference type="VEuPathDB" id="FungiDB:TRIVIDRAFT_199094"/>
<dbReference type="OMA" id="GFEIGWV"/>
<name>G9MMB5_HYPVG</name>
<dbReference type="eggNOG" id="ENOG502RR4W">
    <property type="taxonomic scope" value="Eukaryota"/>
</dbReference>
<accession>G9MMB5</accession>
<protein>
    <submittedName>
        <fullName evidence="1">Uncharacterized protein</fullName>
    </submittedName>
</protein>
<evidence type="ECO:0000313" key="2">
    <source>
        <dbReference type="Proteomes" id="UP000007115"/>
    </source>
</evidence>
<dbReference type="HOGENOM" id="CLU_085784_0_0_1"/>
<reference evidence="1 2" key="1">
    <citation type="journal article" date="2011" name="Genome Biol.">
        <title>Comparative genome sequence analysis underscores mycoparasitism as the ancestral life style of Trichoderma.</title>
        <authorList>
            <person name="Kubicek C.P."/>
            <person name="Herrera-Estrella A."/>
            <person name="Seidl-Seiboth V."/>
            <person name="Martinez D.A."/>
            <person name="Druzhinina I.S."/>
            <person name="Thon M."/>
            <person name="Zeilinger S."/>
            <person name="Casas-Flores S."/>
            <person name="Horwitz B.A."/>
            <person name="Mukherjee P.K."/>
            <person name="Mukherjee M."/>
            <person name="Kredics L."/>
            <person name="Alcaraz L.D."/>
            <person name="Aerts A."/>
            <person name="Antal Z."/>
            <person name="Atanasova L."/>
            <person name="Cervantes-Badillo M.G."/>
            <person name="Challacombe J."/>
            <person name="Chertkov O."/>
            <person name="McCluskey K."/>
            <person name="Coulpier F."/>
            <person name="Deshpande N."/>
            <person name="von Doehren H."/>
            <person name="Ebbole D.J."/>
            <person name="Esquivel-Naranjo E.U."/>
            <person name="Fekete E."/>
            <person name="Flipphi M."/>
            <person name="Glaser F."/>
            <person name="Gomez-Rodriguez E.Y."/>
            <person name="Gruber S."/>
            <person name="Han C."/>
            <person name="Henrissat B."/>
            <person name="Hermosa R."/>
            <person name="Hernandez-Onate M."/>
            <person name="Karaffa L."/>
            <person name="Kosti I."/>
            <person name="Le Crom S."/>
            <person name="Lindquist E."/>
            <person name="Lucas S."/>
            <person name="Luebeck M."/>
            <person name="Luebeck P.S."/>
            <person name="Margeot A."/>
            <person name="Metz B."/>
            <person name="Misra M."/>
            <person name="Nevalainen H."/>
            <person name="Omann M."/>
            <person name="Packer N."/>
            <person name="Perrone G."/>
            <person name="Uresti-Rivera E.E."/>
            <person name="Salamov A."/>
            <person name="Schmoll M."/>
            <person name="Seiboth B."/>
            <person name="Shapiro H."/>
            <person name="Sukno S."/>
            <person name="Tamayo-Ramos J.A."/>
            <person name="Tisch D."/>
            <person name="Wiest A."/>
            <person name="Wilkinson H.H."/>
            <person name="Zhang M."/>
            <person name="Coutinho P.M."/>
            <person name="Kenerley C.M."/>
            <person name="Monte E."/>
            <person name="Baker S.E."/>
            <person name="Grigoriev I.V."/>
        </authorList>
    </citation>
    <scope>NUCLEOTIDE SEQUENCE [LARGE SCALE GENOMIC DNA]</scope>
    <source>
        <strain evidence="2">Gv29-8 / FGSC 10586</strain>
    </source>
</reference>
<dbReference type="OrthoDB" id="4897004at2759"/>
<dbReference type="InParanoid" id="G9MMB5"/>
<dbReference type="Proteomes" id="UP000007115">
    <property type="component" value="Unassembled WGS sequence"/>
</dbReference>
<dbReference type="EMBL" id="ABDF02000004">
    <property type="protein sequence ID" value="EHK24484.1"/>
    <property type="molecule type" value="Genomic_DNA"/>
</dbReference>
<proteinExistence type="predicted"/>
<gene>
    <name evidence="1" type="ORF">TRIVIDRAFT_199094</name>
</gene>
<dbReference type="RefSeq" id="XP_013958689.1">
    <property type="nucleotide sequence ID" value="XM_014103214.1"/>
</dbReference>
<comment type="caution">
    <text evidence="1">The sequence shown here is derived from an EMBL/GenBank/DDBJ whole genome shotgun (WGS) entry which is preliminary data.</text>
</comment>
<keyword evidence="2" id="KW-1185">Reference proteome</keyword>
<dbReference type="AlphaFoldDB" id="G9MMB5"/>
<organism evidence="1 2">
    <name type="scientific">Hypocrea virens (strain Gv29-8 / FGSC 10586)</name>
    <name type="common">Gliocladium virens</name>
    <name type="synonym">Trichoderma virens</name>
    <dbReference type="NCBI Taxonomy" id="413071"/>
    <lineage>
        <taxon>Eukaryota</taxon>
        <taxon>Fungi</taxon>
        <taxon>Dikarya</taxon>
        <taxon>Ascomycota</taxon>
        <taxon>Pezizomycotina</taxon>
        <taxon>Sordariomycetes</taxon>
        <taxon>Hypocreomycetidae</taxon>
        <taxon>Hypocreales</taxon>
        <taxon>Hypocreaceae</taxon>
        <taxon>Trichoderma</taxon>
    </lineage>
</organism>
<dbReference type="GeneID" id="25790052"/>
<evidence type="ECO:0000313" key="1">
    <source>
        <dbReference type="EMBL" id="EHK24484.1"/>
    </source>
</evidence>